<dbReference type="AlphaFoldDB" id="A0A940YGX8"/>
<dbReference type="Pfam" id="PF00378">
    <property type="entry name" value="ECH_1"/>
    <property type="match status" value="1"/>
</dbReference>
<dbReference type="CDD" id="cd06558">
    <property type="entry name" value="crotonase-like"/>
    <property type="match status" value="1"/>
</dbReference>
<reference evidence="2 3" key="1">
    <citation type="submission" date="2021-04" db="EMBL/GenBank/DDBJ databases">
        <title>The genome sequence of Ideonella sp. 3Y2.</title>
        <authorList>
            <person name="Liu Y."/>
        </authorList>
    </citation>
    <scope>NUCLEOTIDE SEQUENCE [LARGE SCALE GENOMIC DNA]</scope>
    <source>
        <strain evidence="2 3">3Y2</strain>
    </source>
</reference>
<dbReference type="SUPFAM" id="SSF52096">
    <property type="entry name" value="ClpP/crotonase"/>
    <property type="match status" value="1"/>
</dbReference>
<dbReference type="InterPro" id="IPR029045">
    <property type="entry name" value="ClpP/crotonase-like_dom_sf"/>
</dbReference>
<dbReference type="PANTHER" id="PTHR43149">
    <property type="entry name" value="ENOYL-COA HYDRATASE"/>
    <property type="match status" value="1"/>
</dbReference>
<keyword evidence="3" id="KW-1185">Reference proteome</keyword>
<organism evidence="2 3">
    <name type="scientific">Ideonella alba</name>
    <dbReference type="NCBI Taxonomy" id="2824118"/>
    <lineage>
        <taxon>Bacteria</taxon>
        <taxon>Pseudomonadati</taxon>
        <taxon>Pseudomonadota</taxon>
        <taxon>Betaproteobacteria</taxon>
        <taxon>Burkholderiales</taxon>
        <taxon>Sphaerotilaceae</taxon>
        <taxon>Ideonella</taxon>
    </lineage>
</organism>
<accession>A0A940YGX8</accession>
<gene>
    <name evidence="2" type="ORF">KAK03_21885</name>
</gene>
<dbReference type="InterPro" id="IPR001753">
    <property type="entry name" value="Enoyl-CoA_hydra/iso"/>
</dbReference>
<evidence type="ECO:0000313" key="2">
    <source>
        <dbReference type="EMBL" id="MBQ0933131.1"/>
    </source>
</evidence>
<evidence type="ECO:0000313" key="3">
    <source>
        <dbReference type="Proteomes" id="UP000676246"/>
    </source>
</evidence>
<dbReference type="Proteomes" id="UP000676246">
    <property type="component" value="Unassembled WGS sequence"/>
</dbReference>
<dbReference type="Gene3D" id="1.10.12.10">
    <property type="entry name" value="Lyase 2-enoyl-coa Hydratase, Chain A, domain 2"/>
    <property type="match status" value="1"/>
</dbReference>
<dbReference type="InterPro" id="IPR014748">
    <property type="entry name" value="Enoyl-CoA_hydra_C"/>
</dbReference>
<name>A0A940YGX8_9BURK</name>
<dbReference type="GO" id="GO:0016853">
    <property type="term" value="F:isomerase activity"/>
    <property type="evidence" value="ECO:0007669"/>
    <property type="project" value="InterPro"/>
</dbReference>
<comment type="caution">
    <text evidence="2">The sequence shown here is derived from an EMBL/GenBank/DDBJ whole genome shotgun (WGS) entry which is preliminary data.</text>
</comment>
<comment type="similarity">
    <text evidence="1">Belongs to the enoyl-CoA hydratase/isomerase family.</text>
</comment>
<dbReference type="Gene3D" id="3.90.226.10">
    <property type="entry name" value="2-enoyl-CoA Hydratase, Chain A, domain 1"/>
    <property type="match status" value="1"/>
</dbReference>
<dbReference type="RefSeq" id="WP_210856799.1">
    <property type="nucleotide sequence ID" value="NZ_JAGQDD010000024.1"/>
</dbReference>
<sequence length="277" mass="29317">MTDTPSFTCHTDADSGVTELSLCRPERLNALDPAFFRALRQTVQALDAAGTTRVLLISSSGKHFSAGMALDVFASDLALLSTATARQRQAFQTGLRALMEDLDVLDTARFPVICAVQGGCIGGALDLAAACDIRVCSADAFFTIQEIVIGMAADLGSLQRLPKILPQGIVRQMAYTGERLDAQRALAHGLVNAVLPDAAALREHALALAREIAAKSPLAIATSKQALNYARDHGVADALAQMRLLQSAAFDIEEMGRAIAAWKDKRAGDFAPLAPTA</sequence>
<dbReference type="InterPro" id="IPR045002">
    <property type="entry name" value="Ech1-like"/>
</dbReference>
<dbReference type="EMBL" id="JAGQDD010000024">
    <property type="protein sequence ID" value="MBQ0933131.1"/>
    <property type="molecule type" value="Genomic_DNA"/>
</dbReference>
<protein>
    <submittedName>
        <fullName evidence="2">Enoyl-CoA hydratase/isomerase family protein</fullName>
    </submittedName>
</protein>
<evidence type="ECO:0000256" key="1">
    <source>
        <dbReference type="ARBA" id="ARBA00005254"/>
    </source>
</evidence>
<proteinExistence type="inferred from homology"/>